<sequence>MNIRHTALVAASSCVLTLAGCGSGHRADPAVAPVSIGGLPHTLVGEDYNSVTLIETDVQGTNITGTFDTTEVKYNSPDHQRATLTGTVKGSQVTLTASFALGSTVFNGTLNGSTLTLQVPQANGQIEDYVLKPGTVDDYNQLVNQMETGGTPTPQPSKFY</sequence>
<proteinExistence type="predicted"/>
<dbReference type="Proteomes" id="UP000283128">
    <property type="component" value="Unassembled WGS sequence"/>
</dbReference>
<evidence type="ECO:0000313" key="3">
    <source>
        <dbReference type="Proteomes" id="UP000283128"/>
    </source>
</evidence>
<evidence type="ECO:0000259" key="1">
    <source>
        <dbReference type="Pfam" id="PF18140"/>
    </source>
</evidence>
<feature type="domain" description="Propionyl-coenzyme A carboxylase BT" evidence="1">
    <location>
        <begin position="78"/>
        <end position="124"/>
    </location>
</feature>
<comment type="caution">
    <text evidence="2">The sequence shown here is derived from an EMBL/GenBank/DDBJ whole genome shotgun (WGS) entry which is preliminary data.</text>
</comment>
<name>A0A437Q2Y7_9ACTN</name>
<protein>
    <recommendedName>
        <fullName evidence="1">Propionyl-coenzyme A carboxylase BT domain-containing protein</fullName>
    </recommendedName>
</protein>
<accession>A0A437Q2Y7</accession>
<dbReference type="RefSeq" id="WP_127826452.1">
    <property type="nucleotide sequence ID" value="NZ_RZYA01000001.1"/>
</dbReference>
<keyword evidence="3" id="KW-1185">Reference proteome</keyword>
<dbReference type="Pfam" id="PF18140">
    <property type="entry name" value="PCC_BT"/>
    <property type="match status" value="1"/>
</dbReference>
<gene>
    <name evidence="2" type="ORF">EOT10_03120</name>
</gene>
<organism evidence="2 3">
    <name type="scientific">Streptomyces antnestii</name>
    <dbReference type="NCBI Taxonomy" id="2494256"/>
    <lineage>
        <taxon>Bacteria</taxon>
        <taxon>Bacillati</taxon>
        <taxon>Actinomycetota</taxon>
        <taxon>Actinomycetes</taxon>
        <taxon>Kitasatosporales</taxon>
        <taxon>Streptomycetaceae</taxon>
        <taxon>Streptomyces</taxon>
    </lineage>
</organism>
<reference evidence="2 3" key="1">
    <citation type="submission" date="2019-01" db="EMBL/GenBank/DDBJ databases">
        <title>Genome sequences of Streptomyces and Rhizobium isolates collected from root and soil.</title>
        <authorList>
            <person name="Chhettri S."/>
            <person name="Sevigny J.L."/>
            <person name="Sen A."/>
            <person name="Ennis N."/>
            <person name="Tisa L."/>
        </authorList>
    </citation>
    <scope>NUCLEOTIDE SEQUENCE [LARGE SCALE GENOMIC DNA]</scope>
    <source>
        <strain evidence="2 3">San01</strain>
    </source>
</reference>
<dbReference type="OrthoDB" id="4227548at2"/>
<dbReference type="EMBL" id="RZYA01000001">
    <property type="protein sequence ID" value="RVU28866.1"/>
    <property type="molecule type" value="Genomic_DNA"/>
</dbReference>
<dbReference type="PROSITE" id="PS51257">
    <property type="entry name" value="PROKAR_LIPOPROTEIN"/>
    <property type="match status" value="1"/>
</dbReference>
<dbReference type="AlphaFoldDB" id="A0A437Q2Y7"/>
<dbReference type="InterPro" id="IPR041265">
    <property type="entry name" value="PCC_BT"/>
</dbReference>
<evidence type="ECO:0000313" key="2">
    <source>
        <dbReference type="EMBL" id="RVU28866.1"/>
    </source>
</evidence>